<organism evidence="2 3">
    <name type="scientific">Meganyctiphanes norvegica</name>
    <name type="common">Northern krill</name>
    <name type="synonym">Thysanopoda norvegica</name>
    <dbReference type="NCBI Taxonomy" id="48144"/>
    <lineage>
        <taxon>Eukaryota</taxon>
        <taxon>Metazoa</taxon>
        <taxon>Ecdysozoa</taxon>
        <taxon>Arthropoda</taxon>
        <taxon>Crustacea</taxon>
        <taxon>Multicrustacea</taxon>
        <taxon>Malacostraca</taxon>
        <taxon>Eumalacostraca</taxon>
        <taxon>Eucarida</taxon>
        <taxon>Euphausiacea</taxon>
        <taxon>Euphausiidae</taxon>
        <taxon>Meganyctiphanes</taxon>
    </lineage>
</organism>
<dbReference type="EMBL" id="CAXKWB010025630">
    <property type="protein sequence ID" value="CAL4128418.1"/>
    <property type="molecule type" value="Genomic_DNA"/>
</dbReference>
<gene>
    <name evidence="2" type="ORF">MNOR_LOCUS26094</name>
</gene>
<evidence type="ECO:0000256" key="1">
    <source>
        <dbReference type="SAM" id="Coils"/>
    </source>
</evidence>
<proteinExistence type="predicted"/>
<keyword evidence="1" id="KW-0175">Coiled coil</keyword>
<dbReference type="Proteomes" id="UP001497623">
    <property type="component" value="Unassembled WGS sequence"/>
</dbReference>
<feature type="non-terminal residue" evidence="2">
    <location>
        <position position="207"/>
    </location>
</feature>
<keyword evidence="3" id="KW-1185">Reference proteome</keyword>
<evidence type="ECO:0000313" key="2">
    <source>
        <dbReference type="EMBL" id="CAL4128418.1"/>
    </source>
</evidence>
<feature type="coiled-coil region" evidence="1">
    <location>
        <begin position="28"/>
        <end position="55"/>
    </location>
</feature>
<dbReference type="AlphaFoldDB" id="A0AAV2RJN3"/>
<accession>A0AAV2RJN3</accession>
<comment type="caution">
    <text evidence="2">The sequence shown here is derived from an EMBL/GenBank/DDBJ whole genome shotgun (WGS) entry which is preliminary data.</text>
</comment>
<reference evidence="2 3" key="1">
    <citation type="submission" date="2024-05" db="EMBL/GenBank/DDBJ databases">
        <authorList>
            <person name="Wallberg A."/>
        </authorList>
    </citation>
    <scope>NUCLEOTIDE SEQUENCE [LARGE SCALE GENOMIC DNA]</scope>
</reference>
<name>A0AAV2RJN3_MEGNR</name>
<sequence length="207" mass="23764">WADSDIEGVSLTLNDRSHPYPYTVSRCLANKLRNAKDLKKEALELVSEKRRLLESKHGSCHSQSRRDLNVVFKATKDIIGKFGEAREREIVEEIRELIRVSAWQKLVKPSKVRNLTTNEVNTTELELLSLGIDFKLQTGNSSLVELSVAFQQFKYKYQYEVGYPDLHFAKTHLISKISKDNSQILPKRYNNAIKSLKGNNNIMVLQS</sequence>
<evidence type="ECO:0000313" key="3">
    <source>
        <dbReference type="Proteomes" id="UP001497623"/>
    </source>
</evidence>
<feature type="non-terminal residue" evidence="2">
    <location>
        <position position="1"/>
    </location>
</feature>
<protein>
    <submittedName>
        <fullName evidence="2">Uncharacterized protein</fullName>
    </submittedName>
</protein>